<comment type="catalytic activity">
    <reaction evidence="11">
        <text>2 reduced [2Fe-2S]-[ferredoxin] + NADP(+) + H(+) = 2 oxidized [2Fe-2S]-[ferredoxin] + NADPH</text>
        <dbReference type="Rhea" id="RHEA:20125"/>
        <dbReference type="Rhea" id="RHEA-COMP:10000"/>
        <dbReference type="Rhea" id="RHEA-COMP:10001"/>
        <dbReference type="ChEBI" id="CHEBI:15378"/>
        <dbReference type="ChEBI" id="CHEBI:33737"/>
        <dbReference type="ChEBI" id="CHEBI:33738"/>
        <dbReference type="ChEBI" id="CHEBI:57783"/>
        <dbReference type="ChEBI" id="CHEBI:58349"/>
        <dbReference type="EC" id="1.18.1.2"/>
    </reaction>
</comment>
<keyword evidence="10" id="KW-0411">Iron-sulfur</keyword>
<dbReference type="Pfam" id="PF12838">
    <property type="entry name" value="Fer4_7"/>
    <property type="match status" value="1"/>
</dbReference>
<dbReference type="EC" id="1.18.1.2" evidence="3"/>
<evidence type="ECO:0000256" key="1">
    <source>
        <dbReference type="ARBA" id="ARBA00001974"/>
    </source>
</evidence>
<dbReference type="InterPro" id="IPR036188">
    <property type="entry name" value="FAD/NAD-bd_sf"/>
</dbReference>
<evidence type="ECO:0000256" key="13">
    <source>
        <dbReference type="PIRSR" id="PIRSR000362-2"/>
    </source>
</evidence>
<dbReference type="PANTHER" id="PTHR48467">
    <property type="entry name" value="GLUTAMATE SYNTHASE 1 [NADH], CHLOROPLASTIC-LIKE"/>
    <property type="match status" value="1"/>
</dbReference>
<comment type="similarity">
    <text evidence="2">Belongs to the ferredoxin--NADP reductase type 1 family.</text>
</comment>
<feature type="binding site" evidence="12">
    <location>
        <position position="465"/>
    </location>
    <ligand>
        <name>FAD</name>
        <dbReference type="ChEBI" id="CHEBI:57692"/>
    </ligand>
</feature>
<feature type="binding site" evidence="12">
    <location>
        <position position="118"/>
    </location>
    <ligand>
        <name>FAD</name>
        <dbReference type="ChEBI" id="CHEBI:57692"/>
    </ligand>
</feature>
<feature type="binding site" evidence="12">
    <location>
        <position position="182"/>
    </location>
    <ligand>
        <name>FAD</name>
        <dbReference type="ChEBI" id="CHEBI:57692"/>
    </ligand>
</feature>
<dbReference type="AlphaFoldDB" id="A0A853M3D9"/>
<protein>
    <recommendedName>
        <fullName evidence="3">ferredoxin--NADP(+) reductase</fullName>
        <ecNumber evidence="3">1.18.1.2</ecNumber>
    </recommendedName>
</protein>
<dbReference type="GO" id="GO:0051536">
    <property type="term" value="F:iron-sulfur cluster binding"/>
    <property type="evidence" value="ECO:0007669"/>
    <property type="project" value="UniProtKB-KW"/>
</dbReference>
<dbReference type="Gene3D" id="3.50.50.60">
    <property type="entry name" value="FAD/NAD(P)-binding domain"/>
    <property type="match status" value="1"/>
</dbReference>
<dbReference type="PROSITE" id="PS51379">
    <property type="entry name" value="4FE4S_FER_2"/>
    <property type="match status" value="2"/>
</dbReference>
<evidence type="ECO:0000256" key="2">
    <source>
        <dbReference type="ARBA" id="ARBA00008312"/>
    </source>
</evidence>
<keyword evidence="5" id="KW-0479">Metal-binding</keyword>
<evidence type="ECO:0000256" key="4">
    <source>
        <dbReference type="ARBA" id="ARBA00022630"/>
    </source>
</evidence>
<evidence type="ECO:0000313" key="16">
    <source>
        <dbReference type="EMBL" id="OBJ60785.1"/>
    </source>
</evidence>
<evidence type="ECO:0000256" key="9">
    <source>
        <dbReference type="ARBA" id="ARBA00023004"/>
    </source>
</evidence>
<dbReference type="InterPro" id="IPR017900">
    <property type="entry name" value="4Fe4S_Fe_S_CS"/>
</dbReference>
<dbReference type="EMBL" id="LZLG01000066">
    <property type="protein sequence ID" value="OBJ60785.1"/>
    <property type="molecule type" value="Genomic_DNA"/>
</dbReference>
<proteinExistence type="inferred from homology"/>
<dbReference type="Pfam" id="PF07992">
    <property type="entry name" value="Pyr_redox_2"/>
    <property type="match status" value="1"/>
</dbReference>
<name>A0A853M3D9_9MYCO</name>
<accession>A0A853M3D9</accession>
<keyword evidence="8" id="KW-0560">Oxidoreductase</keyword>
<evidence type="ECO:0000256" key="6">
    <source>
        <dbReference type="ARBA" id="ARBA00022827"/>
    </source>
</evidence>
<evidence type="ECO:0000259" key="15">
    <source>
        <dbReference type="PROSITE" id="PS51379"/>
    </source>
</evidence>
<dbReference type="PANTHER" id="PTHR48467:SF1">
    <property type="entry name" value="GLUTAMATE SYNTHASE 1 [NADH], CHLOROPLASTIC-LIKE"/>
    <property type="match status" value="1"/>
</dbReference>
<sequence>MAFVITQRCCNDASCVSVCPVDCIRPSPDDPEFGTAEMLHIDPQACVDCGACVPVCPTSAIDYEVDLPEPLKRYKDINAAYFERHPLHADPRRLDERPSRPPKELGTLRVAIVGAGPAACYAADELLARADVEIELLDRLPTPYGLIRGGVAPDHSATKDVGLTFGARFVTDAVGLHLNVEVGKHLTHEELMRHHHAVIYAVGAFEERRLDIPGEDLPGSHPASEFVAWYNGHPDYADMTFDLSGQRAVVVGNGNVALDVARILLLDTEELRSTDIANHALDALRRSNIREVVLLGRRGPLQAAYSSSEFLAFNHVPGVDVVLDERELNLDPTSRAQIEDPALEPALALKVRLAEEFAHRPLDPHNKRVVFRYCVSPVEIQGTDRVEGVRITANELVDVDGGIKAVATDRTEDIEASLVLRSVGFRGRPLPGLPFDEHRGIIPNNRGRVLAEDGQSITGVYVAGWIKRGANGTIGTNKHCARETVANIMEDFISGRLRRPDGDRRSLQQLLAVRQPKLISGDGWHAIDQAERRRGQSSGRPRVKFTDPAEMVEIARKS</sequence>
<evidence type="ECO:0000256" key="10">
    <source>
        <dbReference type="ARBA" id="ARBA00023014"/>
    </source>
</evidence>
<dbReference type="InterPro" id="IPR021163">
    <property type="entry name" value="Ferredox_Rdtase_adrenod"/>
</dbReference>
<dbReference type="Proteomes" id="UP000093894">
    <property type="component" value="Unassembled WGS sequence"/>
</dbReference>
<feature type="binding site" evidence="13">
    <location>
        <begin position="297"/>
        <end position="298"/>
    </location>
    <ligand>
        <name>NADP(+)</name>
        <dbReference type="ChEBI" id="CHEBI:58349"/>
    </ligand>
</feature>
<dbReference type="PIRSF" id="PIRSF000362">
    <property type="entry name" value="FNR"/>
    <property type="match status" value="1"/>
</dbReference>
<dbReference type="PROSITE" id="PS00198">
    <property type="entry name" value="4FE4S_FER_1"/>
    <property type="match status" value="1"/>
</dbReference>
<evidence type="ECO:0000256" key="12">
    <source>
        <dbReference type="PIRSR" id="PIRSR000362-1"/>
    </source>
</evidence>
<feature type="region of interest" description="Disordered" evidence="14">
    <location>
        <begin position="531"/>
        <end position="558"/>
    </location>
</feature>
<gene>
    <name evidence="16" type="ORF">A5628_06980</name>
</gene>
<feature type="domain" description="4Fe-4S ferredoxin-type" evidence="15">
    <location>
        <begin position="37"/>
        <end position="66"/>
    </location>
</feature>
<dbReference type="Gene3D" id="3.40.50.720">
    <property type="entry name" value="NAD(P)-binding Rossmann-like Domain"/>
    <property type="match status" value="1"/>
</dbReference>
<keyword evidence="4" id="KW-0285">Flavoprotein</keyword>
<evidence type="ECO:0000256" key="3">
    <source>
        <dbReference type="ARBA" id="ARBA00013223"/>
    </source>
</evidence>
<feature type="binding site" evidence="13">
    <location>
        <begin position="253"/>
        <end position="256"/>
    </location>
    <ligand>
        <name>NADP(+)</name>
        <dbReference type="ChEBI" id="CHEBI:58349"/>
    </ligand>
</feature>
<feature type="binding site" evidence="12">
    <location>
        <begin position="472"/>
        <end position="474"/>
    </location>
    <ligand>
        <name>FAD</name>
        <dbReference type="ChEBI" id="CHEBI:57692"/>
    </ligand>
</feature>
<evidence type="ECO:0000256" key="8">
    <source>
        <dbReference type="ARBA" id="ARBA00023002"/>
    </source>
</evidence>
<evidence type="ECO:0000256" key="14">
    <source>
        <dbReference type="SAM" id="MobiDB-lite"/>
    </source>
</evidence>
<dbReference type="InterPro" id="IPR055275">
    <property type="entry name" value="Ferredox_Rdtase"/>
</dbReference>
<dbReference type="GO" id="GO:0004324">
    <property type="term" value="F:ferredoxin-NADP+ reductase activity"/>
    <property type="evidence" value="ECO:0007669"/>
    <property type="project" value="UniProtKB-EC"/>
</dbReference>
<evidence type="ECO:0000256" key="7">
    <source>
        <dbReference type="ARBA" id="ARBA00022857"/>
    </source>
</evidence>
<organism evidence="16 17">
    <name type="scientific">Mycobacterium colombiense</name>
    <dbReference type="NCBI Taxonomy" id="339268"/>
    <lineage>
        <taxon>Bacteria</taxon>
        <taxon>Bacillati</taxon>
        <taxon>Actinomycetota</taxon>
        <taxon>Actinomycetes</taxon>
        <taxon>Mycobacteriales</taxon>
        <taxon>Mycobacteriaceae</taxon>
        <taxon>Mycobacterium</taxon>
        <taxon>Mycobacterium avium complex (MAC)</taxon>
    </lineage>
</organism>
<comment type="cofactor">
    <cofactor evidence="1 12">
        <name>FAD</name>
        <dbReference type="ChEBI" id="CHEBI:57692"/>
    </cofactor>
</comment>
<dbReference type="RefSeq" id="WP_065052186.1">
    <property type="nucleotide sequence ID" value="NZ_LZKW01000092.1"/>
</dbReference>
<dbReference type="PRINTS" id="PR00419">
    <property type="entry name" value="ADXRDTASE"/>
</dbReference>
<dbReference type="Gene3D" id="3.30.70.20">
    <property type="match status" value="1"/>
</dbReference>
<evidence type="ECO:0000256" key="11">
    <source>
        <dbReference type="ARBA" id="ARBA00047776"/>
    </source>
</evidence>
<feature type="binding site" evidence="12">
    <location>
        <position position="146"/>
    </location>
    <ligand>
        <name>FAD</name>
        <dbReference type="ChEBI" id="CHEBI:57692"/>
    </ligand>
</feature>
<dbReference type="InterPro" id="IPR017896">
    <property type="entry name" value="4Fe4S_Fe-S-bd"/>
</dbReference>
<dbReference type="GO" id="GO:0046872">
    <property type="term" value="F:metal ion binding"/>
    <property type="evidence" value="ECO:0007669"/>
    <property type="project" value="UniProtKB-KW"/>
</dbReference>
<keyword evidence="6 12" id="KW-0274">FAD</keyword>
<keyword evidence="7 13" id="KW-0521">NADP</keyword>
<feature type="binding site" evidence="13">
    <location>
        <position position="472"/>
    </location>
    <ligand>
        <name>NADP(+)</name>
        <dbReference type="ChEBI" id="CHEBI:58349"/>
    </ligand>
</feature>
<dbReference type="InterPro" id="IPR023753">
    <property type="entry name" value="FAD/NAD-binding_dom"/>
</dbReference>
<dbReference type="SUPFAM" id="SSF51971">
    <property type="entry name" value="Nucleotide-binding domain"/>
    <property type="match status" value="1"/>
</dbReference>
<reference evidence="16 17" key="1">
    <citation type="submission" date="2016-06" db="EMBL/GenBank/DDBJ databases">
        <authorList>
            <person name="Sutton G."/>
            <person name="Brinkac L."/>
            <person name="Sanka R."/>
            <person name="Adams M."/>
            <person name="Lau E."/>
            <person name="Garcia-Basteiro A."/>
            <person name="Lopez-Varela E."/>
            <person name="Palencia S."/>
        </authorList>
    </citation>
    <scope>NUCLEOTIDE SEQUENCE [LARGE SCALE GENOMIC DNA]</scope>
    <source>
        <strain evidence="16 17">1164983.0</strain>
    </source>
</reference>
<evidence type="ECO:0000256" key="5">
    <source>
        <dbReference type="ARBA" id="ARBA00022723"/>
    </source>
</evidence>
<feature type="domain" description="4Fe-4S ferredoxin-type" evidence="15">
    <location>
        <begin position="1"/>
        <end position="29"/>
    </location>
</feature>
<dbReference type="SUPFAM" id="SSF54862">
    <property type="entry name" value="4Fe-4S ferredoxins"/>
    <property type="match status" value="1"/>
</dbReference>
<keyword evidence="9" id="KW-0408">Iron</keyword>
<evidence type="ECO:0000313" key="17">
    <source>
        <dbReference type="Proteomes" id="UP000093894"/>
    </source>
</evidence>
<comment type="caution">
    <text evidence="16">The sequence shown here is derived from an EMBL/GenBank/DDBJ whole genome shotgun (WGS) entry which is preliminary data.</text>
</comment>
<feature type="binding site" evidence="13">
    <location>
        <position position="309"/>
    </location>
    <ligand>
        <name>NADP(+)</name>
        <dbReference type="ChEBI" id="CHEBI:58349"/>
    </ligand>
</feature>